<evidence type="ECO:0000256" key="11">
    <source>
        <dbReference type="ARBA" id="ARBA00023170"/>
    </source>
</evidence>
<dbReference type="AlphaFoldDB" id="A0A2I4BNQ9"/>
<keyword evidence="4" id="KW-1003">Cell membrane</keyword>
<dbReference type="InterPro" id="IPR017981">
    <property type="entry name" value="GPCR_2-like_7TM"/>
</dbReference>
<dbReference type="InterPro" id="IPR050332">
    <property type="entry name" value="GPCR_2"/>
</dbReference>
<evidence type="ECO:0000256" key="15">
    <source>
        <dbReference type="ARBA" id="ARBA00032662"/>
    </source>
</evidence>
<keyword evidence="7 19" id="KW-1133">Transmembrane helix</keyword>
<dbReference type="GO" id="GO:0008528">
    <property type="term" value="F:G protein-coupled peptide receptor activity"/>
    <property type="evidence" value="ECO:0007669"/>
    <property type="project" value="TreeGrafter"/>
</dbReference>
<dbReference type="GO" id="GO:0007166">
    <property type="term" value="P:cell surface receptor signaling pathway"/>
    <property type="evidence" value="ECO:0007669"/>
    <property type="project" value="InterPro"/>
</dbReference>
<dbReference type="GO" id="GO:0005886">
    <property type="term" value="C:plasma membrane"/>
    <property type="evidence" value="ECO:0007669"/>
    <property type="project" value="UniProtKB-SubCell"/>
</dbReference>
<evidence type="ECO:0000256" key="1">
    <source>
        <dbReference type="ARBA" id="ARBA00004651"/>
    </source>
</evidence>
<dbReference type="OrthoDB" id="6160250at2759"/>
<keyword evidence="6" id="KW-0732">Signal</keyword>
<proteinExistence type="inferred from homology"/>
<comment type="similarity">
    <text evidence="2">Belongs to the G-protein coupled receptor 2 family.</text>
</comment>
<keyword evidence="5 19" id="KW-0812">Transmembrane</keyword>
<dbReference type="GO" id="GO:0007200">
    <property type="term" value="P:phospholipase C-activating G protein-coupled receptor signaling pathway"/>
    <property type="evidence" value="ECO:0007669"/>
    <property type="project" value="UniProtKB-ARBA"/>
</dbReference>
<dbReference type="RefSeq" id="XP_013869385.1">
    <property type="nucleotide sequence ID" value="XM_014013931.1"/>
</dbReference>
<dbReference type="PROSITE" id="PS00650">
    <property type="entry name" value="G_PROTEIN_RECEP_F2_2"/>
    <property type="match status" value="1"/>
</dbReference>
<evidence type="ECO:0000256" key="8">
    <source>
        <dbReference type="ARBA" id="ARBA00023040"/>
    </source>
</evidence>
<evidence type="ECO:0000256" key="10">
    <source>
        <dbReference type="ARBA" id="ARBA00023157"/>
    </source>
</evidence>
<evidence type="ECO:0000259" key="20">
    <source>
        <dbReference type="PROSITE" id="PS50261"/>
    </source>
</evidence>
<keyword evidence="8" id="KW-0297">G-protein coupled receptor</keyword>
<feature type="transmembrane region" description="Helical" evidence="19">
    <location>
        <begin position="219"/>
        <end position="240"/>
    </location>
</feature>
<comment type="function">
    <text evidence="16">G-protein-coupled receptor for parathyroid hormone (PTH) and for parathyroid hormone-related peptide (PTHLH). Ligand binding causes a conformation change that triggers signaling via guanine nucleotide-binding proteins (G proteins) and modulates the activity of downstream effectors, such as adenylate cyclase (cAMP). PTH1R is coupled to G(s) G alpha proteins and mediates activation of adenylate cyclase activity. PTHLH dissociates from PTH1R more rapidly than PTH; as consequence, the cAMP response induced by PTHLH decays faster than the response induced by PTH.</text>
</comment>
<keyword evidence="13" id="KW-0807">Transducer</keyword>
<evidence type="ECO:0000256" key="16">
    <source>
        <dbReference type="ARBA" id="ARBA00093433"/>
    </source>
</evidence>
<feature type="domain" description="G-protein coupled receptors family 2 profile 2" evidence="20">
    <location>
        <begin position="126"/>
        <end position="362"/>
    </location>
</feature>
<dbReference type="GO" id="GO:0004991">
    <property type="term" value="F:parathyroid hormone receptor activity"/>
    <property type="evidence" value="ECO:0007669"/>
    <property type="project" value="UniProtKB-ARBA"/>
</dbReference>
<dbReference type="PRINTS" id="PR00249">
    <property type="entry name" value="GPCRSECRETIN"/>
</dbReference>
<dbReference type="InterPro" id="IPR017983">
    <property type="entry name" value="GPCR_2_secretin-like_CS"/>
</dbReference>
<feature type="transmembrane region" description="Helical" evidence="19">
    <location>
        <begin position="305"/>
        <end position="328"/>
    </location>
</feature>
<protein>
    <recommendedName>
        <fullName evidence="3">Parathyroid hormone/parathyroid hormone-related peptide receptor</fullName>
    </recommendedName>
    <alternativeName>
        <fullName evidence="14">PTH/PTHrP type I receptor</fullName>
    </alternativeName>
    <alternativeName>
        <fullName evidence="15">Parathyroid hormone 1 receptor</fullName>
    </alternativeName>
</protein>
<evidence type="ECO:0000256" key="5">
    <source>
        <dbReference type="ARBA" id="ARBA00022692"/>
    </source>
</evidence>
<feature type="transmembrane region" description="Helical" evidence="19">
    <location>
        <begin position="260"/>
        <end position="284"/>
    </location>
</feature>
<dbReference type="GO" id="GO:0007189">
    <property type="term" value="P:adenylate cyclase-activating G protein-coupled receptor signaling pathway"/>
    <property type="evidence" value="ECO:0007669"/>
    <property type="project" value="UniProtKB-ARBA"/>
</dbReference>
<dbReference type="CDD" id="cd15265">
    <property type="entry name" value="7tmB1_PTHR"/>
    <property type="match status" value="1"/>
</dbReference>
<dbReference type="CTD" id="30651"/>
<sequence length="510" mass="56655">MGLSAGHEADRVSWSQCCVLNIFMTLTTEDEPTANATFRGTGSWCPVTTEPGQTTPSAPDTSCLTTEDSRRRCFNDSMSCTLWATQFLWHPCWWQSPSCAILIFQAAMVGTANQKYSYTNAKSLNRRLHCTRNYIHIHLFASFICRAVSIFVKDAVLYSISDGNKTDSAFTTERPQMAGCKAAVTLFLYFLATNHYWILVEGLYLHSLIFMAFLSDKNYLWALTIMGWGVPAVFVSIWVSTRASLADTHCWDISAGNLKWIYQVPILAAIVVNFLLFINIIRVLASKLWETNTGKLDPRQQYRKLLKSTLVLMPLFGVHYIVFMALPYTEVTGLLWQVQMHYEMFFNSSQGFFVAFIYCFCNGEVQAEVKKAWLRRNLVLDLKQKARITSSGGGSCYYGGMMSHATTHSVCVPAAHPRALSFTGGVVGSGVRLPRHNAPASLQAHSSLCVYSPGPVEAPSPQRDSAALERAGSESGVFARHTRASNDTDTSHGAEDSANPLSVKELETIL</sequence>
<keyword evidence="21" id="KW-1185">Reference proteome</keyword>
<dbReference type="Pfam" id="PF00002">
    <property type="entry name" value="7tm_2"/>
    <property type="match status" value="1"/>
</dbReference>
<feature type="compositionally biased region" description="Basic and acidic residues" evidence="18">
    <location>
        <begin position="484"/>
        <end position="495"/>
    </location>
</feature>
<keyword evidence="9 19" id="KW-0472">Membrane</keyword>
<evidence type="ECO:0000256" key="7">
    <source>
        <dbReference type="ARBA" id="ARBA00022989"/>
    </source>
</evidence>
<evidence type="ECO:0000256" key="2">
    <source>
        <dbReference type="ARBA" id="ARBA00005314"/>
    </source>
</evidence>
<dbReference type="PANTHER" id="PTHR45620:SF18">
    <property type="entry name" value="PARATHYROID HORMONE_PARATHYROID HORMONE-RELATED PEPTIDE RECEPTOR"/>
    <property type="match status" value="1"/>
</dbReference>
<gene>
    <name evidence="22" type="primary">pth3r</name>
</gene>
<dbReference type="SUPFAM" id="SSF81321">
    <property type="entry name" value="Family A G protein-coupled receptor-like"/>
    <property type="match status" value="1"/>
</dbReference>
<evidence type="ECO:0000256" key="18">
    <source>
        <dbReference type="SAM" id="MobiDB-lite"/>
    </source>
</evidence>
<evidence type="ECO:0000256" key="6">
    <source>
        <dbReference type="ARBA" id="ARBA00022729"/>
    </source>
</evidence>
<accession>A0A2I4BNQ9</accession>
<evidence type="ECO:0000256" key="4">
    <source>
        <dbReference type="ARBA" id="ARBA00022475"/>
    </source>
</evidence>
<keyword evidence="12" id="KW-0325">Glycoprotein</keyword>
<keyword evidence="10" id="KW-1015">Disulfide bond</keyword>
<evidence type="ECO:0000256" key="3">
    <source>
        <dbReference type="ARBA" id="ARBA00020798"/>
    </source>
</evidence>
<comment type="subcellular location">
    <subcellularLocation>
        <location evidence="1">Cell membrane</location>
        <topology evidence="1">Multi-pass membrane protein</topology>
    </subcellularLocation>
</comment>
<organism evidence="21 22">
    <name type="scientific">Austrofundulus limnaeus</name>
    <name type="common">Annual killifish</name>
    <dbReference type="NCBI Taxonomy" id="52670"/>
    <lineage>
        <taxon>Eukaryota</taxon>
        <taxon>Metazoa</taxon>
        <taxon>Chordata</taxon>
        <taxon>Craniata</taxon>
        <taxon>Vertebrata</taxon>
        <taxon>Euteleostomi</taxon>
        <taxon>Actinopterygii</taxon>
        <taxon>Neopterygii</taxon>
        <taxon>Teleostei</taxon>
        <taxon>Neoteleostei</taxon>
        <taxon>Acanthomorphata</taxon>
        <taxon>Ovalentaria</taxon>
        <taxon>Atherinomorphae</taxon>
        <taxon>Cyprinodontiformes</taxon>
        <taxon>Rivulidae</taxon>
        <taxon>Austrofundulus</taxon>
    </lineage>
</organism>
<feature type="transmembrane region" description="Helical" evidence="19">
    <location>
        <begin position="340"/>
        <end position="361"/>
    </location>
</feature>
<dbReference type="InterPro" id="IPR000832">
    <property type="entry name" value="GPCR_2_secretin-like"/>
</dbReference>
<evidence type="ECO:0000256" key="17">
    <source>
        <dbReference type="ARBA" id="ARBA00093493"/>
    </source>
</evidence>
<feature type="region of interest" description="Disordered" evidence="18">
    <location>
        <begin position="453"/>
        <end position="510"/>
    </location>
</feature>
<evidence type="ECO:0000256" key="14">
    <source>
        <dbReference type="ARBA" id="ARBA00030334"/>
    </source>
</evidence>
<evidence type="ECO:0000256" key="19">
    <source>
        <dbReference type="SAM" id="Phobius"/>
    </source>
</evidence>
<dbReference type="GO" id="GO:0017046">
    <property type="term" value="F:peptide hormone binding"/>
    <property type="evidence" value="ECO:0007669"/>
    <property type="project" value="TreeGrafter"/>
</dbReference>
<evidence type="ECO:0000256" key="12">
    <source>
        <dbReference type="ARBA" id="ARBA00023180"/>
    </source>
</evidence>
<evidence type="ECO:0000313" key="22">
    <source>
        <dbReference type="RefSeq" id="XP_013869385.1"/>
    </source>
</evidence>
<dbReference type="PROSITE" id="PS50261">
    <property type="entry name" value="G_PROTEIN_RECEP_F2_4"/>
    <property type="match status" value="1"/>
</dbReference>
<comment type="subunit">
    <text evidence="17">Homodimer in the absence of bound ligand. Peptide hormone binding leads to dissociation of the homodimer.</text>
</comment>
<dbReference type="FunFam" id="1.20.1070.10:FF:000070">
    <property type="entry name" value="Parathyroid hormone/parathyroid hormone-related peptide receptor"/>
    <property type="match status" value="1"/>
</dbReference>
<dbReference type="Proteomes" id="UP000192220">
    <property type="component" value="Unplaced"/>
</dbReference>
<keyword evidence="11 22" id="KW-0675">Receptor</keyword>
<evidence type="ECO:0000256" key="13">
    <source>
        <dbReference type="ARBA" id="ARBA00023224"/>
    </source>
</evidence>
<name>A0A2I4BNQ9_AUSLI</name>
<dbReference type="PANTHER" id="PTHR45620">
    <property type="entry name" value="PDF RECEPTOR-LIKE PROTEIN-RELATED"/>
    <property type="match status" value="1"/>
</dbReference>
<reference evidence="22" key="1">
    <citation type="submission" date="2025-08" db="UniProtKB">
        <authorList>
            <consortium name="RefSeq"/>
        </authorList>
    </citation>
    <scope>IDENTIFICATION</scope>
    <source>
        <strain evidence="22">Quisiro</strain>
        <tissue evidence="22">Liver</tissue>
    </source>
</reference>
<dbReference type="Gene3D" id="1.20.1070.10">
    <property type="entry name" value="Rhodopsin 7-helix transmembrane proteins"/>
    <property type="match status" value="1"/>
</dbReference>
<evidence type="ECO:0000256" key="9">
    <source>
        <dbReference type="ARBA" id="ARBA00023136"/>
    </source>
</evidence>
<evidence type="ECO:0000313" key="21">
    <source>
        <dbReference type="Proteomes" id="UP000192220"/>
    </source>
</evidence>